<gene>
    <name evidence="1" type="ORF">IAA81_02355</name>
</gene>
<comment type="caution">
    <text evidence="1">The sequence shown here is derived from an EMBL/GenBank/DDBJ whole genome shotgun (WGS) entry which is preliminary data.</text>
</comment>
<protein>
    <submittedName>
        <fullName evidence="1">Uncharacterized protein</fullName>
    </submittedName>
</protein>
<reference evidence="1" key="2">
    <citation type="journal article" date="2021" name="PeerJ">
        <title>Extensive microbial diversity within the chicken gut microbiome revealed by metagenomics and culture.</title>
        <authorList>
            <person name="Gilroy R."/>
            <person name="Ravi A."/>
            <person name="Getino M."/>
            <person name="Pursley I."/>
            <person name="Horton D.L."/>
            <person name="Alikhan N.F."/>
            <person name="Baker D."/>
            <person name="Gharbi K."/>
            <person name="Hall N."/>
            <person name="Watson M."/>
            <person name="Adriaenssens E.M."/>
            <person name="Foster-Nyarko E."/>
            <person name="Jarju S."/>
            <person name="Secka A."/>
            <person name="Antonio M."/>
            <person name="Oren A."/>
            <person name="Chaudhuri R.R."/>
            <person name="La Ragione R."/>
            <person name="Hildebrand F."/>
            <person name="Pallen M.J."/>
        </authorList>
    </citation>
    <scope>NUCLEOTIDE SEQUENCE</scope>
    <source>
        <strain evidence="1">10532</strain>
    </source>
</reference>
<dbReference type="AlphaFoldDB" id="A0A9D9N1T9"/>
<name>A0A9D9N1T9_9SPIR</name>
<dbReference type="EMBL" id="JADIMM010000025">
    <property type="protein sequence ID" value="MBO8457053.1"/>
    <property type="molecule type" value="Genomic_DNA"/>
</dbReference>
<sequence length="156" mass="17962">MLTIRVPIKGQEVFNLYVNGKILSSVFNPGRGTLFETTGTVVLQYGWTLGKRRVDHRRGYIVRPATDTKYFRVVYLPNVREPVAIIGLLYGRKIDYARQALFNLEKMYGKDIYLYPVSFWQKVSCLLDGRDGKKSLANKSNLSVLCSKYNLWGEKK</sequence>
<organism evidence="1 2">
    <name type="scientific">Candidatus Gallitreponema excrementavium</name>
    <dbReference type="NCBI Taxonomy" id="2840840"/>
    <lineage>
        <taxon>Bacteria</taxon>
        <taxon>Pseudomonadati</taxon>
        <taxon>Spirochaetota</taxon>
        <taxon>Spirochaetia</taxon>
        <taxon>Spirochaetales</taxon>
        <taxon>Candidatus Gallitreponema</taxon>
    </lineage>
</organism>
<reference evidence="1" key="1">
    <citation type="submission" date="2020-10" db="EMBL/GenBank/DDBJ databases">
        <authorList>
            <person name="Gilroy R."/>
        </authorList>
    </citation>
    <scope>NUCLEOTIDE SEQUENCE</scope>
    <source>
        <strain evidence="1">10532</strain>
    </source>
</reference>
<dbReference type="Proteomes" id="UP000823638">
    <property type="component" value="Unassembled WGS sequence"/>
</dbReference>
<accession>A0A9D9N1T9</accession>
<proteinExistence type="predicted"/>
<evidence type="ECO:0000313" key="1">
    <source>
        <dbReference type="EMBL" id="MBO8457053.1"/>
    </source>
</evidence>
<evidence type="ECO:0000313" key="2">
    <source>
        <dbReference type="Proteomes" id="UP000823638"/>
    </source>
</evidence>